<organism evidence="1 2">
    <name type="scientific">Acanthoscelides obtectus</name>
    <name type="common">Bean weevil</name>
    <name type="synonym">Bruchus obtectus</name>
    <dbReference type="NCBI Taxonomy" id="200917"/>
    <lineage>
        <taxon>Eukaryota</taxon>
        <taxon>Metazoa</taxon>
        <taxon>Ecdysozoa</taxon>
        <taxon>Arthropoda</taxon>
        <taxon>Hexapoda</taxon>
        <taxon>Insecta</taxon>
        <taxon>Pterygota</taxon>
        <taxon>Neoptera</taxon>
        <taxon>Endopterygota</taxon>
        <taxon>Coleoptera</taxon>
        <taxon>Polyphaga</taxon>
        <taxon>Cucujiformia</taxon>
        <taxon>Chrysomeloidea</taxon>
        <taxon>Chrysomelidae</taxon>
        <taxon>Bruchinae</taxon>
        <taxon>Bruchini</taxon>
        <taxon>Acanthoscelides</taxon>
    </lineage>
</organism>
<reference evidence="1" key="1">
    <citation type="submission" date="2022-03" db="EMBL/GenBank/DDBJ databases">
        <authorList>
            <person name="Sayadi A."/>
        </authorList>
    </citation>
    <scope>NUCLEOTIDE SEQUENCE</scope>
</reference>
<comment type="caution">
    <text evidence="1">The sequence shown here is derived from an EMBL/GenBank/DDBJ whole genome shotgun (WGS) entry which is preliminary data.</text>
</comment>
<gene>
    <name evidence="1" type="ORF">ACAOBT_LOCUS34024</name>
</gene>
<dbReference type="Proteomes" id="UP001152888">
    <property type="component" value="Unassembled WGS sequence"/>
</dbReference>
<keyword evidence="2" id="KW-1185">Reference proteome</keyword>
<evidence type="ECO:0000313" key="1">
    <source>
        <dbReference type="EMBL" id="CAH2014313.1"/>
    </source>
</evidence>
<dbReference type="EMBL" id="CAKOFQ010008466">
    <property type="protein sequence ID" value="CAH2014313.1"/>
    <property type="molecule type" value="Genomic_DNA"/>
</dbReference>
<accession>A0A9P0M9F5</accession>
<evidence type="ECO:0000313" key="2">
    <source>
        <dbReference type="Proteomes" id="UP001152888"/>
    </source>
</evidence>
<name>A0A9P0M9F5_ACAOB</name>
<proteinExistence type="predicted"/>
<protein>
    <submittedName>
        <fullName evidence="1">Uncharacterized protein</fullName>
    </submittedName>
</protein>
<dbReference type="AlphaFoldDB" id="A0A9P0M9F5"/>
<sequence>MESNTRRVGTFKALRMFPFKNTAFTILMIYILQNTRICFDLHVLVFSKRVV</sequence>